<evidence type="ECO:0000256" key="4">
    <source>
        <dbReference type="ARBA" id="ARBA00022989"/>
    </source>
</evidence>
<dbReference type="AlphaFoldDB" id="A0AAX6MJ98"/>
<dbReference type="InterPro" id="IPR002794">
    <property type="entry name" value="DUF92_TMEM19"/>
</dbReference>
<dbReference type="EMBL" id="JBANMG010000005">
    <property type="protein sequence ID" value="KAK6952564.1"/>
    <property type="molecule type" value="Genomic_DNA"/>
</dbReference>
<feature type="compositionally biased region" description="Basic and acidic residues" evidence="6">
    <location>
        <begin position="336"/>
        <end position="350"/>
    </location>
</feature>
<evidence type="ECO:0000256" key="6">
    <source>
        <dbReference type="SAM" id="MobiDB-lite"/>
    </source>
</evidence>
<organism evidence="8 9">
    <name type="scientific">Daldinia eschscholtzii</name>
    <dbReference type="NCBI Taxonomy" id="292717"/>
    <lineage>
        <taxon>Eukaryota</taxon>
        <taxon>Fungi</taxon>
        <taxon>Dikarya</taxon>
        <taxon>Ascomycota</taxon>
        <taxon>Pezizomycotina</taxon>
        <taxon>Sordariomycetes</taxon>
        <taxon>Xylariomycetidae</taxon>
        <taxon>Xylariales</taxon>
        <taxon>Hypoxylaceae</taxon>
        <taxon>Daldinia</taxon>
    </lineage>
</organism>
<feature type="compositionally biased region" description="Polar residues" evidence="6">
    <location>
        <begin position="322"/>
        <end position="334"/>
    </location>
</feature>
<comment type="caution">
    <text evidence="8">The sequence shown here is derived from an EMBL/GenBank/DDBJ whole genome shotgun (WGS) entry which is preliminary data.</text>
</comment>
<keyword evidence="3 7" id="KW-0812">Transmembrane</keyword>
<accession>A0AAX6MJ98</accession>
<reference evidence="8 9" key="1">
    <citation type="journal article" date="2024" name="Front Chem Biol">
        <title>Unveiling the potential of Daldinia eschscholtzii MFLUCC 19-0629 through bioactivity and bioinformatics studies for enhanced sustainable agriculture production.</title>
        <authorList>
            <person name="Brooks S."/>
            <person name="Weaver J.A."/>
            <person name="Klomchit A."/>
            <person name="Alharthi S.A."/>
            <person name="Onlamun T."/>
            <person name="Nurani R."/>
            <person name="Vong T.K."/>
            <person name="Alberti F."/>
            <person name="Greco C."/>
        </authorList>
    </citation>
    <scope>NUCLEOTIDE SEQUENCE [LARGE SCALE GENOMIC DNA]</scope>
    <source>
        <strain evidence="8">MFLUCC 19-0629</strain>
    </source>
</reference>
<evidence type="ECO:0000313" key="9">
    <source>
        <dbReference type="Proteomes" id="UP001369815"/>
    </source>
</evidence>
<dbReference type="PANTHER" id="PTHR13353">
    <property type="entry name" value="TRANSMEMBRANE PROTEIN 19"/>
    <property type="match status" value="1"/>
</dbReference>
<feature type="region of interest" description="Disordered" evidence="6">
    <location>
        <begin position="310"/>
        <end position="350"/>
    </location>
</feature>
<protein>
    <recommendedName>
        <fullName evidence="10">Transmembrane protein 19</fullName>
    </recommendedName>
</protein>
<evidence type="ECO:0000256" key="5">
    <source>
        <dbReference type="ARBA" id="ARBA00023136"/>
    </source>
</evidence>
<dbReference type="Pfam" id="PF01940">
    <property type="entry name" value="DUF92"/>
    <property type="match status" value="1"/>
</dbReference>
<evidence type="ECO:0000313" key="8">
    <source>
        <dbReference type="EMBL" id="KAK6952564.1"/>
    </source>
</evidence>
<comment type="similarity">
    <text evidence="2">Belongs to the TMEM19 family.</text>
</comment>
<dbReference type="GO" id="GO:0016020">
    <property type="term" value="C:membrane"/>
    <property type="evidence" value="ECO:0007669"/>
    <property type="project" value="UniProtKB-SubCell"/>
</dbReference>
<dbReference type="Proteomes" id="UP001369815">
    <property type="component" value="Unassembled WGS sequence"/>
</dbReference>
<gene>
    <name evidence="8" type="ORF">Daesc_004854</name>
</gene>
<dbReference type="PANTHER" id="PTHR13353:SF5">
    <property type="entry name" value="TRANSMEMBRANE PROTEIN 19"/>
    <property type="match status" value="1"/>
</dbReference>
<evidence type="ECO:0000256" key="2">
    <source>
        <dbReference type="ARBA" id="ARBA00009012"/>
    </source>
</evidence>
<evidence type="ECO:0008006" key="10">
    <source>
        <dbReference type="Google" id="ProtNLM"/>
    </source>
</evidence>
<sequence length="398" mass="42545">MTTSIDLVMKAVVAVPATLALVYRAYSHNSLTPLGILTAALTAAAHALHPWNLPFVLLCVFFLAGTRVTKIKADVKAGLTLPSKGSTGGEGPRTHVQVLANSLMASILTLMHAYQLRARRDAVVIHREIPEGSFCYKWGGDLLVLGIIANYAAVCADTFSSELGILSRTSPRLITSFSLRKVPPGTNGGVTLWGLVAGLLGSMIIVATSLMFLPFCGEDTSGKVGGGETWTTSQKATLAWALSLWGALGSLLDSFLGGWFQRSVRDVRSGKIVEGEGGVRVLTSPSNAEAYERYDTDVDVTTSTKARILHGEGGSAVESRSDSSQAGAGDNSKNPYDPKDRHRSSHFGDRKPTRVVESGFDLLDNNDVNFLMAFSMSVGAIVLAGWYWQVPLEDILKV</sequence>
<feature type="transmembrane region" description="Helical" evidence="7">
    <location>
        <begin position="238"/>
        <end position="260"/>
    </location>
</feature>
<feature type="transmembrane region" description="Helical" evidence="7">
    <location>
        <begin position="368"/>
        <end position="388"/>
    </location>
</feature>
<keyword evidence="5 7" id="KW-0472">Membrane</keyword>
<keyword evidence="9" id="KW-1185">Reference proteome</keyword>
<evidence type="ECO:0000256" key="3">
    <source>
        <dbReference type="ARBA" id="ARBA00022692"/>
    </source>
</evidence>
<evidence type="ECO:0000256" key="7">
    <source>
        <dbReference type="SAM" id="Phobius"/>
    </source>
</evidence>
<name>A0AAX6MJ98_9PEZI</name>
<evidence type="ECO:0000256" key="1">
    <source>
        <dbReference type="ARBA" id="ARBA00004141"/>
    </source>
</evidence>
<feature type="transmembrane region" description="Helical" evidence="7">
    <location>
        <begin position="190"/>
        <end position="213"/>
    </location>
</feature>
<feature type="transmembrane region" description="Helical" evidence="7">
    <location>
        <begin position="51"/>
        <end position="69"/>
    </location>
</feature>
<keyword evidence="4 7" id="KW-1133">Transmembrane helix</keyword>
<comment type="subcellular location">
    <subcellularLocation>
        <location evidence="1">Membrane</location>
        <topology evidence="1">Multi-pass membrane protein</topology>
    </subcellularLocation>
</comment>
<proteinExistence type="inferred from homology"/>